<dbReference type="Pfam" id="PF00233">
    <property type="entry name" value="PDEase_I"/>
    <property type="match status" value="1"/>
</dbReference>
<evidence type="ECO:0000313" key="5">
    <source>
        <dbReference type="Proteomes" id="UP000527355"/>
    </source>
</evidence>
<dbReference type="AlphaFoldDB" id="A0A7J7R1V6"/>
<dbReference type="PROSITE" id="PS51845">
    <property type="entry name" value="PDEASE_I_2"/>
    <property type="match status" value="1"/>
</dbReference>
<keyword evidence="2" id="KW-0378">Hydrolase</keyword>
<dbReference type="GO" id="GO:0007165">
    <property type="term" value="P:signal transduction"/>
    <property type="evidence" value="ECO:0007669"/>
    <property type="project" value="InterPro"/>
</dbReference>
<dbReference type="GO" id="GO:0046872">
    <property type="term" value="F:metal ion binding"/>
    <property type="evidence" value="ECO:0007669"/>
    <property type="project" value="UniProtKB-KW"/>
</dbReference>
<gene>
    <name evidence="4" type="ORF">mMyoMyo1_011199</name>
</gene>
<keyword evidence="5" id="KW-1185">Reference proteome</keyword>
<evidence type="ECO:0000256" key="2">
    <source>
        <dbReference type="ARBA" id="ARBA00022801"/>
    </source>
</evidence>
<reference evidence="4 5" key="1">
    <citation type="journal article" date="2020" name="Nature">
        <title>Six reference-quality genomes reveal evolution of bat adaptations.</title>
        <authorList>
            <person name="Jebb D."/>
            <person name="Huang Z."/>
            <person name="Pippel M."/>
            <person name="Hughes G.M."/>
            <person name="Lavrichenko K."/>
            <person name="Devanna P."/>
            <person name="Winkler S."/>
            <person name="Jermiin L.S."/>
            <person name="Skirmuntt E.C."/>
            <person name="Katzourakis A."/>
            <person name="Burkitt-Gray L."/>
            <person name="Ray D.A."/>
            <person name="Sullivan K.A.M."/>
            <person name="Roscito J.G."/>
            <person name="Kirilenko B.M."/>
            <person name="Davalos L.M."/>
            <person name="Corthals A.P."/>
            <person name="Power M.L."/>
            <person name="Jones G."/>
            <person name="Ransome R.D."/>
            <person name="Dechmann D.K.N."/>
            <person name="Locatelli A.G."/>
            <person name="Puechmaille S.J."/>
            <person name="Fedrigo O."/>
            <person name="Jarvis E.D."/>
            <person name="Hiller M."/>
            <person name="Vernes S.C."/>
            <person name="Myers E.W."/>
            <person name="Teeling E.C."/>
        </authorList>
    </citation>
    <scope>NUCLEOTIDE SEQUENCE [LARGE SCALE GENOMIC DNA]</scope>
    <source>
        <strain evidence="4">MMyoMyo1</strain>
        <tissue evidence="4">Flight muscle</tissue>
    </source>
</reference>
<comment type="caution">
    <text evidence="4">The sequence shown here is derived from an EMBL/GenBank/DDBJ whole genome shotgun (WGS) entry which is preliminary data.</text>
</comment>
<name>A0A7J7R1V6_MYOMY</name>
<dbReference type="Proteomes" id="UP000527355">
    <property type="component" value="Unassembled WGS sequence"/>
</dbReference>
<dbReference type="PANTHER" id="PTHR11347">
    <property type="entry name" value="CYCLIC NUCLEOTIDE PHOSPHODIESTERASE"/>
    <property type="match status" value="1"/>
</dbReference>
<feature type="domain" description="PDEase" evidence="3">
    <location>
        <begin position="53"/>
        <end position="142"/>
    </location>
</feature>
<proteinExistence type="predicted"/>
<dbReference type="Gene3D" id="1.10.1300.10">
    <property type="entry name" value="3'5'-cyclic nucleotide phosphodiesterase, catalytic domain"/>
    <property type="match status" value="1"/>
</dbReference>
<dbReference type="EMBL" id="JABWUV010000040">
    <property type="protein sequence ID" value="KAF6270144.1"/>
    <property type="molecule type" value="Genomic_DNA"/>
</dbReference>
<dbReference type="VEuPathDB" id="HostDB:GeneID_118654981"/>
<evidence type="ECO:0000313" key="4">
    <source>
        <dbReference type="EMBL" id="KAF6270144.1"/>
    </source>
</evidence>
<evidence type="ECO:0000256" key="1">
    <source>
        <dbReference type="ARBA" id="ARBA00022723"/>
    </source>
</evidence>
<organism evidence="4 5">
    <name type="scientific">Myotis myotis</name>
    <name type="common">Greater mouse-eared bat</name>
    <name type="synonym">Vespertilio myotis</name>
    <dbReference type="NCBI Taxonomy" id="51298"/>
    <lineage>
        <taxon>Eukaryota</taxon>
        <taxon>Metazoa</taxon>
        <taxon>Chordata</taxon>
        <taxon>Craniata</taxon>
        <taxon>Vertebrata</taxon>
        <taxon>Euteleostomi</taxon>
        <taxon>Mammalia</taxon>
        <taxon>Eutheria</taxon>
        <taxon>Laurasiatheria</taxon>
        <taxon>Chiroptera</taxon>
        <taxon>Yangochiroptera</taxon>
        <taxon>Vespertilionidae</taxon>
        <taxon>Myotis</taxon>
    </lineage>
</organism>
<protein>
    <recommendedName>
        <fullName evidence="3">PDEase domain-containing protein</fullName>
    </recommendedName>
</protein>
<sequence>MENDDNWDFNVFELETATQKRPLTFLGLKIFAGLGVCDFLKCSETTLRLSTPAADVLHATAYFLCQERIKQALGSVDKAAALITAAIHDLDPPGRTNLFPCNAGSPLAVLCDCAVSESHHAALAFQLAAREDKSNIFKNVEE</sequence>
<dbReference type="InterPro" id="IPR036971">
    <property type="entry name" value="PDEase_catalytic_dom_sf"/>
</dbReference>
<dbReference type="GO" id="GO:0004114">
    <property type="term" value="F:3',5'-cyclic-nucleotide phosphodiesterase activity"/>
    <property type="evidence" value="ECO:0007669"/>
    <property type="project" value="InterPro"/>
</dbReference>
<dbReference type="InterPro" id="IPR002073">
    <property type="entry name" value="PDEase_catalytic_dom"/>
</dbReference>
<accession>A0A7J7R1V6</accession>
<dbReference type="SUPFAM" id="SSF109604">
    <property type="entry name" value="HD-domain/PDEase-like"/>
    <property type="match status" value="1"/>
</dbReference>
<keyword evidence="1" id="KW-0479">Metal-binding</keyword>
<evidence type="ECO:0000259" key="3">
    <source>
        <dbReference type="PROSITE" id="PS51845"/>
    </source>
</evidence>